<evidence type="ECO:0000313" key="2">
    <source>
        <dbReference type="Proteomes" id="UP000324575"/>
    </source>
</evidence>
<proteinExistence type="predicted"/>
<organism evidence="1 2">
    <name type="scientific">Candidatus Ordinivivax streblomastigis</name>
    <dbReference type="NCBI Taxonomy" id="2540710"/>
    <lineage>
        <taxon>Bacteria</taxon>
        <taxon>Pseudomonadati</taxon>
        <taxon>Bacteroidota</taxon>
        <taxon>Bacteroidia</taxon>
        <taxon>Bacteroidales</taxon>
        <taxon>Candidatus Ordinivivax</taxon>
    </lineage>
</organism>
<comment type="caution">
    <text evidence="1">The sequence shown here is derived from an EMBL/GenBank/DDBJ whole genome shotgun (WGS) entry which is preliminary data.</text>
</comment>
<accession>A0A5M8P5I2</accession>
<evidence type="ECO:0000313" key="1">
    <source>
        <dbReference type="EMBL" id="KAA6303516.1"/>
    </source>
</evidence>
<name>A0A5M8P5I2_9BACT</name>
<gene>
    <name evidence="1" type="ORF">EZS26_000067</name>
</gene>
<reference evidence="1 2" key="1">
    <citation type="submission" date="2019-03" db="EMBL/GenBank/DDBJ databases">
        <title>Single cell metagenomics reveals metabolic interactions within the superorganism composed of flagellate Streblomastix strix and complex community of Bacteroidetes bacteria on its surface.</title>
        <authorList>
            <person name="Treitli S.C."/>
            <person name="Kolisko M."/>
            <person name="Husnik F."/>
            <person name="Keeling P."/>
            <person name="Hampl V."/>
        </authorList>
    </citation>
    <scope>NUCLEOTIDE SEQUENCE [LARGE SCALE GENOMIC DNA]</scope>
    <source>
        <strain evidence="1">St1</strain>
    </source>
</reference>
<dbReference type="AlphaFoldDB" id="A0A5M8P5I2"/>
<protein>
    <submittedName>
        <fullName evidence="1">Uncharacterized protein</fullName>
    </submittedName>
</protein>
<sequence>MNKTAKVSVFELQTKNIDKKMHRKQTYVHSHLHFFFNY</sequence>
<dbReference type="EMBL" id="SNRX01000001">
    <property type="protein sequence ID" value="KAA6303516.1"/>
    <property type="molecule type" value="Genomic_DNA"/>
</dbReference>
<dbReference type="Proteomes" id="UP000324575">
    <property type="component" value="Unassembled WGS sequence"/>
</dbReference>